<proteinExistence type="predicted"/>
<organism evidence="2 3">
    <name type="scientific">Kwoniella shandongensis</name>
    <dbReference type="NCBI Taxonomy" id="1734106"/>
    <lineage>
        <taxon>Eukaryota</taxon>
        <taxon>Fungi</taxon>
        <taxon>Dikarya</taxon>
        <taxon>Basidiomycota</taxon>
        <taxon>Agaricomycotina</taxon>
        <taxon>Tremellomycetes</taxon>
        <taxon>Tremellales</taxon>
        <taxon>Cryptococcaceae</taxon>
        <taxon>Kwoniella</taxon>
    </lineage>
</organism>
<reference evidence="2" key="1">
    <citation type="submission" date="2017-08" db="EMBL/GenBank/DDBJ databases">
        <authorList>
            <person name="Cuomo C."/>
            <person name="Billmyre B."/>
            <person name="Heitman J."/>
        </authorList>
    </citation>
    <scope>NUCLEOTIDE SEQUENCE</scope>
    <source>
        <strain evidence="2">CBS 12478</strain>
    </source>
</reference>
<keyword evidence="3" id="KW-1185">Reference proteome</keyword>
<protein>
    <submittedName>
        <fullName evidence="2">Uncharacterized protein</fullName>
    </submittedName>
</protein>
<name>A0A5M6C236_9TREE</name>
<dbReference type="OrthoDB" id="2562154at2759"/>
<reference evidence="2" key="2">
    <citation type="submission" date="2024-01" db="EMBL/GenBank/DDBJ databases">
        <title>Comparative genomics of Cryptococcus and Kwoniella reveals pathogenesis evolution and contrasting modes of karyotype evolution via chromosome fusion or intercentromeric recombination.</title>
        <authorList>
            <person name="Coelho M.A."/>
            <person name="David-Palma M."/>
            <person name="Shea T."/>
            <person name="Bowers K."/>
            <person name="McGinley-Smith S."/>
            <person name="Mohammad A.W."/>
            <person name="Gnirke A."/>
            <person name="Yurkov A.M."/>
            <person name="Nowrousian M."/>
            <person name="Sun S."/>
            <person name="Cuomo C.A."/>
            <person name="Heitman J."/>
        </authorList>
    </citation>
    <scope>NUCLEOTIDE SEQUENCE</scope>
    <source>
        <strain evidence="2">CBS 12478</strain>
    </source>
</reference>
<dbReference type="AlphaFoldDB" id="A0A5M6C236"/>
<dbReference type="Proteomes" id="UP000322225">
    <property type="component" value="Chromosome 14"/>
</dbReference>
<gene>
    <name evidence="2" type="ORF">CI109_107244</name>
</gene>
<dbReference type="KEGG" id="ksn:43587827"/>
<evidence type="ECO:0000313" key="2">
    <source>
        <dbReference type="EMBL" id="WWD22751.1"/>
    </source>
</evidence>
<dbReference type="RefSeq" id="XP_031862114.1">
    <property type="nucleotide sequence ID" value="XM_032003701.1"/>
</dbReference>
<feature type="compositionally biased region" description="Basic and acidic residues" evidence="1">
    <location>
        <begin position="272"/>
        <end position="284"/>
    </location>
</feature>
<feature type="compositionally biased region" description="Basic and acidic residues" evidence="1">
    <location>
        <begin position="235"/>
        <end position="248"/>
    </location>
</feature>
<feature type="region of interest" description="Disordered" evidence="1">
    <location>
        <begin position="43"/>
        <end position="74"/>
    </location>
</feature>
<dbReference type="GeneID" id="43587827"/>
<feature type="compositionally biased region" description="Basic and acidic residues" evidence="1">
    <location>
        <begin position="255"/>
        <end position="264"/>
    </location>
</feature>
<feature type="region of interest" description="Disordered" evidence="1">
    <location>
        <begin position="196"/>
        <end position="299"/>
    </location>
</feature>
<evidence type="ECO:0000313" key="3">
    <source>
        <dbReference type="Proteomes" id="UP000322225"/>
    </source>
</evidence>
<dbReference type="EMBL" id="CP144064">
    <property type="protein sequence ID" value="WWD22751.1"/>
    <property type="molecule type" value="Genomic_DNA"/>
</dbReference>
<evidence type="ECO:0000256" key="1">
    <source>
        <dbReference type="SAM" id="MobiDB-lite"/>
    </source>
</evidence>
<accession>A0A5M6C236</accession>
<sequence>MPIEVTPSPYHINPLFSLPLHHPGGWASAPPPSHPPHLINVTPPPPSREPGRIMPNGSRNPWAAPAPSHSENYRPSSERTLARAENLFAVSIGGGSVRGGSSIVPRSLVNGSQGGYREIVDEEGWNGSLGRAHMGHSPDMTSTAGGIHPRLITRGSMMGLGSSSGTGFGHSPSSWANHARMTPAGPGPDLVPTSYLRPPPSYGGVRISSHHIPGGKALSRSRSREGAGGNSHRSGGREMKDDCPECQRARGQSRSKSDSHDHRTSSSSHSPPRLEVREATLERKNSKRSACSECISERD</sequence>